<evidence type="ECO:0000313" key="2">
    <source>
        <dbReference type="EMBL" id="PVU86556.1"/>
    </source>
</evidence>
<dbReference type="OrthoDB" id="5597465at2759"/>
<feature type="region of interest" description="Disordered" evidence="1">
    <location>
        <begin position="455"/>
        <end position="477"/>
    </location>
</feature>
<feature type="compositionally biased region" description="Basic residues" evidence="1">
    <location>
        <begin position="580"/>
        <end position="591"/>
    </location>
</feature>
<feature type="compositionally biased region" description="Low complexity" evidence="1">
    <location>
        <begin position="456"/>
        <end position="467"/>
    </location>
</feature>
<dbReference type="Proteomes" id="UP000245699">
    <property type="component" value="Unassembled WGS sequence"/>
</dbReference>
<keyword evidence="3" id="KW-1185">Reference proteome</keyword>
<gene>
    <name evidence="2" type="ORF">BB559_006476</name>
</gene>
<name>A0A2T9Y2I2_9FUNG</name>
<protein>
    <submittedName>
        <fullName evidence="2">Uncharacterized protein</fullName>
    </submittedName>
</protein>
<evidence type="ECO:0000313" key="3">
    <source>
        <dbReference type="Proteomes" id="UP000245699"/>
    </source>
</evidence>
<organism evidence="2 3">
    <name type="scientific">Furculomyces boomerangus</name>
    <dbReference type="NCBI Taxonomy" id="61424"/>
    <lineage>
        <taxon>Eukaryota</taxon>
        <taxon>Fungi</taxon>
        <taxon>Fungi incertae sedis</taxon>
        <taxon>Zoopagomycota</taxon>
        <taxon>Kickxellomycotina</taxon>
        <taxon>Harpellomycetes</taxon>
        <taxon>Harpellales</taxon>
        <taxon>Harpellaceae</taxon>
        <taxon>Furculomyces</taxon>
    </lineage>
</organism>
<dbReference type="EMBL" id="MBFT01000891">
    <property type="protein sequence ID" value="PVU86556.1"/>
    <property type="molecule type" value="Genomic_DNA"/>
</dbReference>
<comment type="caution">
    <text evidence="2">The sequence shown here is derived from an EMBL/GenBank/DDBJ whole genome shotgun (WGS) entry which is preliminary data.</text>
</comment>
<evidence type="ECO:0000256" key="1">
    <source>
        <dbReference type="SAM" id="MobiDB-lite"/>
    </source>
</evidence>
<proteinExistence type="predicted"/>
<dbReference type="AlphaFoldDB" id="A0A2T9Y2I2"/>
<accession>A0A2T9Y2I2</accession>
<feature type="compositionally biased region" description="Basic and acidic residues" evidence="1">
    <location>
        <begin position="216"/>
        <end position="227"/>
    </location>
</feature>
<sequence length="591" mass="66994">MFQPHNLEGELLLCDFLINLFLTSVLQHFNHLIDYHSPDQQAQTLPNKNSQATKTPIKSSTISNTLDKAQGPEANISFSNSSISLLPQNTILEKKISKLYSIITELLEKTEYRENAENYRIRIRVFKFLVLAFPDLLLIDEPSPEETPQTPIVKYNYTLFCLKEIIDIVWLEFLRKNNSDYNSTKSKLLTLLLEFQTYLTIKNVYSHSLQNSDPSFKPKSEDFDKSHTNSQTFDSLDQSTLNTQSESITNNINSDTKLILSLFSKSSPIRSEKGSFWVSSNELENYDFQVLNRYNYVTELNNNCGDNIKNVYQNLQQKYPITNLISNLTFLLNMILELVPEPTILNFAAIRNSNYISDYLFQFPDSLFKDDLSSMNSDMCSSFGLSIDGQQNDPFSTGSIKDGSSFNSTKLASTPPAQTGTHANKKVLYSAKYVRNYEAGDVTGGGRFHRQRDIHSSSFSSDSFSGSPTIASAQHIERSEDILDRSKTQENQFYMENTFPITPNVDSVNFNHFRNNIPETSSPTLNRKNKNVENGMDSDILNTESNTPKNQIGDNANVLVQTAKRYISSTTEGDVEGGGRKHRVKTRKSIS</sequence>
<feature type="region of interest" description="Disordered" evidence="1">
    <location>
        <begin position="210"/>
        <end position="236"/>
    </location>
</feature>
<feature type="region of interest" description="Disordered" evidence="1">
    <location>
        <begin position="568"/>
        <end position="591"/>
    </location>
</feature>
<reference evidence="2 3" key="1">
    <citation type="journal article" date="2018" name="MBio">
        <title>Comparative Genomics Reveals the Core Gene Toolbox for the Fungus-Insect Symbiosis.</title>
        <authorList>
            <person name="Wang Y."/>
            <person name="Stata M."/>
            <person name="Wang W."/>
            <person name="Stajich J.E."/>
            <person name="White M.M."/>
            <person name="Moncalvo J.M."/>
        </authorList>
    </citation>
    <scope>NUCLEOTIDE SEQUENCE [LARGE SCALE GENOMIC DNA]</scope>
    <source>
        <strain evidence="2 3">AUS-77-4</strain>
    </source>
</reference>